<organism evidence="2 3">
    <name type="scientific">Trema orientale</name>
    <name type="common">Charcoal tree</name>
    <name type="synonym">Celtis orientalis</name>
    <dbReference type="NCBI Taxonomy" id="63057"/>
    <lineage>
        <taxon>Eukaryota</taxon>
        <taxon>Viridiplantae</taxon>
        <taxon>Streptophyta</taxon>
        <taxon>Embryophyta</taxon>
        <taxon>Tracheophyta</taxon>
        <taxon>Spermatophyta</taxon>
        <taxon>Magnoliopsida</taxon>
        <taxon>eudicotyledons</taxon>
        <taxon>Gunneridae</taxon>
        <taxon>Pentapetalae</taxon>
        <taxon>rosids</taxon>
        <taxon>fabids</taxon>
        <taxon>Rosales</taxon>
        <taxon>Cannabaceae</taxon>
        <taxon>Trema</taxon>
    </lineage>
</organism>
<dbReference type="Gene3D" id="1.25.40.20">
    <property type="entry name" value="Ankyrin repeat-containing domain"/>
    <property type="match status" value="1"/>
</dbReference>
<evidence type="ECO:0000313" key="2">
    <source>
        <dbReference type="EMBL" id="PON88185.1"/>
    </source>
</evidence>
<evidence type="ECO:0000313" key="3">
    <source>
        <dbReference type="Proteomes" id="UP000237000"/>
    </source>
</evidence>
<name>A0A2P5ERS5_TREOI</name>
<evidence type="ECO:0000256" key="1">
    <source>
        <dbReference type="SAM" id="Phobius"/>
    </source>
</evidence>
<dbReference type="PANTHER" id="PTHR24128:SF24">
    <property type="entry name" value="ANKYRIN REPEAT PROTEIN"/>
    <property type="match status" value="1"/>
</dbReference>
<keyword evidence="1" id="KW-1133">Transmembrane helix</keyword>
<dbReference type="SMART" id="SM00248">
    <property type="entry name" value="ANK"/>
    <property type="match status" value="3"/>
</dbReference>
<dbReference type="PANTHER" id="PTHR24128">
    <property type="entry name" value="HOMEOBOX PROTEIN WARIAI"/>
    <property type="match status" value="1"/>
</dbReference>
<dbReference type="Proteomes" id="UP000237000">
    <property type="component" value="Unassembled WGS sequence"/>
</dbReference>
<dbReference type="InterPro" id="IPR002110">
    <property type="entry name" value="Ankyrin_rpt"/>
</dbReference>
<dbReference type="EMBL" id="JXTC01000108">
    <property type="protein sequence ID" value="PON88185.1"/>
    <property type="molecule type" value="Genomic_DNA"/>
</dbReference>
<gene>
    <name evidence="2" type="ORF">TorRG33x02_160140</name>
</gene>
<keyword evidence="1" id="KW-0472">Membrane</keyword>
<keyword evidence="1 2" id="KW-0812">Transmembrane</keyword>
<feature type="transmembrane region" description="Helical" evidence="1">
    <location>
        <begin position="307"/>
        <end position="327"/>
    </location>
</feature>
<feature type="transmembrane region" description="Helical" evidence="1">
    <location>
        <begin position="365"/>
        <end position="381"/>
    </location>
</feature>
<reference evidence="3" key="1">
    <citation type="submission" date="2016-06" db="EMBL/GenBank/DDBJ databases">
        <title>Parallel loss of symbiosis genes in relatives of nitrogen-fixing non-legume Parasponia.</title>
        <authorList>
            <person name="Van Velzen R."/>
            <person name="Holmer R."/>
            <person name="Bu F."/>
            <person name="Rutten L."/>
            <person name="Van Zeijl A."/>
            <person name="Liu W."/>
            <person name="Santuari L."/>
            <person name="Cao Q."/>
            <person name="Sharma T."/>
            <person name="Shen D."/>
            <person name="Roswanjaya Y."/>
            <person name="Wardhani T."/>
            <person name="Kalhor M.S."/>
            <person name="Jansen J."/>
            <person name="Van den Hoogen J."/>
            <person name="Gungor B."/>
            <person name="Hartog M."/>
            <person name="Hontelez J."/>
            <person name="Verver J."/>
            <person name="Yang W.-C."/>
            <person name="Schijlen E."/>
            <person name="Repin R."/>
            <person name="Schilthuizen M."/>
            <person name="Schranz E."/>
            <person name="Heidstra R."/>
            <person name="Miyata K."/>
            <person name="Fedorova E."/>
            <person name="Kohlen W."/>
            <person name="Bisseling T."/>
            <person name="Smit S."/>
            <person name="Geurts R."/>
        </authorList>
    </citation>
    <scope>NUCLEOTIDE SEQUENCE [LARGE SCALE GENOMIC DNA]</scope>
    <source>
        <strain evidence="3">cv. RG33-2</strain>
    </source>
</reference>
<feature type="transmembrane region" description="Helical" evidence="1">
    <location>
        <begin position="339"/>
        <end position="358"/>
    </location>
</feature>
<dbReference type="AlphaFoldDB" id="A0A2P5ERS5"/>
<dbReference type="InterPro" id="IPR036770">
    <property type="entry name" value="Ankyrin_rpt-contain_sf"/>
</dbReference>
<feature type="transmembrane region" description="Helical" evidence="1">
    <location>
        <begin position="387"/>
        <end position="405"/>
    </location>
</feature>
<protein>
    <submittedName>
        <fullName evidence="2">Transmembrane protein</fullName>
    </submittedName>
</protein>
<dbReference type="SUPFAM" id="SSF48403">
    <property type="entry name" value="Ankyrin repeat"/>
    <property type="match status" value="1"/>
</dbReference>
<keyword evidence="3" id="KW-1185">Reference proteome</keyword>
<sequence>MASMADRILASAREGRLSELYNILAEAPGILNHFEKAEERFKETPLHAAVQNGNVAFSMELLRLKPSLARHENEKGLLPIHIAVEQNKEHVFARFIEYDPNMVRFRGRQGLSCLLLASKLSSRGAVKSILAVSPESVEDRTARGETVFHLAVNDPEFFVFLFRTVVELLKQRDGGTAIMEQLFNRQNDNGETMIHLIVLYKTENEPDSDLESAAGNLTSISKEEDDRQRRRMLETVVELGGSYLNLKLCCTNDKNRGLNATGLATKFKLQDINEVLESCKPSSSSCLNLSRPRLQAMLSIDKEWKPLLQTFLAMTATMSFMVVSQLIFHPIESPISSGFVWLFSTLLLFGSFVGMTLLSYVPTPLTLCLAGIYLTAVFISVDSRLGWLAAVITWVGFIILSWELSPHI</sequence>
<comment type="caution">
    <text evidence="2">The sequence shown here is derived from an EMBL/GenBank/DDBJ whole genome shotgun (WGS) entry which is preliminary data.</text>
</comment>
<proteinExistence type="predicted"/>
<dbReference type="InParanoid" id="A0A2P5ERS5"/>
<accession>A0A2P5ERS5</accession>
<dbReference type="STRING" id="63057.A0A2P5ERS5"/>